<proteinExistence type="predicted"/>
<dbReference type="InterPro" id="IPR029063">
    <property type="entry name" value="SAM-dependent_MTases_sf"/>
</dbReference>
<dbReference type="EMBL" id="LGTE01000003">
    <property type="protein sequence ID" value="KNZ70631.1"/>
    <property type="molecule type" value="Genomic_DNA"/>
</dbReference>
<dbReference type="AlphaFoldDB" id="A0A0L6W583"/>
<comment type="caution">
    <text evidence="2">The sequence shown here is derived from an EMBL/GenBank/DDBJ whole genome shotgun (WGS) entry which is preliminary data.</text>
</comment>
<dbReference type="SUPFAM" id="SSF53335">
    <property type="entry name" value="S-adenosyl-L-methionine-dependent methyltransferases"/>
    <property type="match status" value="1"/>
</dbReference>
<evidence type="ECO:0000313" key="3">
    <source>
        <dbReference type="Proteomes" id="UP000037175"/>
    </source>
</evidence>
<dbReference type="RefSeq" id="WP_052216968.1">
    <property type="nucleotide sequence ID" value="NZ_LGTE01000003.1"/>
</dbReference>
<dbReference type="Proteomes" id="UP000037175">
    <property type="component" value="Unassembled WGS sequence"/>
</dbReference>
<evidence type="ECO:0008006" key="4">
    <source>
        <dbReference type="Google" id="ProtNLM"/>
    </source>
</evidence>
<evidence type="ECO:0000313" key="2">
    <source>
        <dbReference type="EMBL" id="KNZ70631.1"/>
    </source>
</evidence>
<accession>A0A0L6W583</accession>
<keyword evidence="3" id="KW-1185">Reference proteome</keyword>
<dbReference type="PIRSF" id="PIRSF018637">
    <property type="entry name" value="TrmK"/>
    <property type="match status" value="1"/>
</dbReference>
<protein>
    <recommendedName>
        <fullName evidence="4">SAM-dependent methyltransferase</fullName>
    </recommendedName>
</protein>
<dbReference type="Pfam" id="PF04816">
    <property type="entry name" value="TrmK"/>
    <property type="match status" value="1"/>
</dbReference>
<dbReference type="PANTHER" id="PTHR38451">
    <property type="entry name" value="TRNA (ADENINE(22)-N(1))-METHYLTRANSFERASE"/>
    <property type="match status" value="1"/>
</dbReference>
<reference evidence="3" key="1">
    <citation type="submission" date="2015-07" db="EMBL/GenBank/DDBJ databases">
        <title>Complete Genome of Thermincola ferriacetica strain Z-0001T.</title>
        <authorList>
            <person name="Lusk B."/>
            <person name="Badalamenti J.P."/>
            <person name="Parameswaran P."/>
            <person name="Bond D.R."/>
            <person name="Torres C.I."/>
        </authorList>
    </citation>
    <scope>NUCLEOTIDE SEQUENCE [LARGE SCALE GENOMIC DNA]</scope>
    <source>
        <strain evidence="3">Z-0001</strain>
    </source>
</reference>
<dbReference type="PANTHER" id="PTHR38451:SF1">
    <property type="entry name" value="TRNA (ADENINE(22)-N(1))-METHYLTRANSFERASE"/>
    <property type="match status" value="1"/>
</dbReference>
<gene>
    <name evidence="2" type="ORF">Tfer_0817</name>
</gene>
<dbReference type="PATRIC" id="fig|281456.6.peg.863"/>
<name>A0A0L6W583_9FIRM</name>
<dbReference type="GO" id="GO:0160105">
    <property type="term" value="F:tRNA (adenine(22)-N1)-methyltransferase activity"/>
    <property type="evidence" value="ECO:0007669"/>
    <property type="project" value="InterPro"/>
</dbReference>
<dbReference type="CDD" id="cd02440">
    <property type="entry name" value="AdoMet_MTases"/>
    <property type="match status" value="1"/>
</dbReference>
<sequence length="234" mass="26264">MNLSKRLLALASFIDIGDRLADIGTDHGYLPIFLANRGNNYIVAADLNKGPYETALKNVQKMGLSRKIDVRLGDGLSVLKPGEVDTAIIAGMGGATIVDILNGQPLIVQGLKKLVLQPMTDEDILRKWLMTNGWVIDDEELVQEDDKIYTVIMARRGAGFRLKEEEILYGPVLLARKHPLLKEKLEKELEHRKRIMAQIKRQGSIQAREQSEKMSAEIKRLEEVLECLLNAKPL</sequence>
<evidence type="ECO:0000256" key="1">
    <source>
        <dbReference type="SAM" id="Coils"/>
    </source>
</evidence>
<dbReference type="Gene3D" id="3.40.50.150">
    <property type="entry name" value="Vaccinia Virus protein VP39"/>
    <property type="match status" value="1"/>
</dbReference>
<dbReference type="InterPro" id="IPR006901">
    <property type="entry name" value="TrmK"/>
</dbReference>
<organism evidence="2 3">
    <name type="scientific">Thermincola ferriacetica</name>
    <dbReference type="NCBI Taxonomy" id="281456"/>
    <lineage>
        <taxon>Bacteria</taxon>
        <taxon>Bacillati</taxon>
        <taxon>Bacillota</taxon>
        <taxon>Clostridia</taxon>
        <taxon>Eubacteriales</taxon>
        <taxon>Thermincolaceae</taxon>
        <taxon>Thermincola</taxon>
    </lineage>
</organism>
<feature type="coiled-coil region" evidence="1">
    <location>
        <begin position="182"/>
        <end position="231"/>
    </location>
</feature>
<dbReference type="Gene3D" id="1.10.287.1890">
    <property type="match status" value="1"/>
</dbReference>
<keyword evidence="1" id="KW-0175">Coiled coil</keyword>